<dbReference type="PANTHER" id="PTHR31953">
    <property type="entry name" value="BETA-FRUCTOFURANOSIDASE, INSOLUBLE ISOENZYME CWINV1-RELATED"/>
    <property type="match status" value="1"/>
</dbReference>
<evidence type="ECO:0000259" key="6">
    <source>
        <dbReference type="Pfam" id="PF08244"/>
    </source>
</evidence>
<keyword evidence="3 4" id="KW-0326">Glycosidase</keyword>
<dbReference type="FunFam" id="2.60.120.560:FF:000002">
    <property type="entry name" value="Beta-fructofuranosidase, insoluble isoenzyme CWINV1"/>
    <property type="match status" value="1"/>
</dbReference>
<dbReference type="Gene3D" id="2.60.120.560">
    <property type="entry name" value="Exo-inulinase, domain 1"/>
    <property type="match status" value="1"/>
</dbReference>
<evidence type="ECO:0000256" key="4">
    <source>
        <dbReference type="RuleBase" id="RU362110"/>
    </source>
</evidence>
<evidence type="ECO:0000256" key="2">
    <source>
        <dbReference type="ARBA" id="ARBA00022801"/>
    </source>
</evidence>
<feature type="domain" description="Glycosyl hydrolase family 32 N-terminal" evidence="5">
    <location>
        <begin position="3"/>
        <end position="309"/>
    </location>
</feature>
<dbReference type="FunFam" id="2.115.10.20:FF:000001">
    <property type="entry name" value="Beta-fructofuranosidase, insoluble isoenzyme CWINV1"/>
    <property type="match status" value="1"/>
</dbReference>
<evidence type="ECO:0000313" key="7">
    <source>
        <dbReference type="EMBL" id="VVB05009.1"/>
    </source>
</evidence>
<dbReference type="AlphaFoldDB" id="A0A565BUE8"/>
<dbReference type="InterPro" id="IPR001362">
    <property type="entry name" value="Glyco_hydro_32"/>
</dbReference>
<dbReference type="SUPFAM" id="SSF49899">
    <property type="entry name" value="Concanavalin A-like lectins/glucanases"/>
    <property type="match status" value="1"/>
</dbReference>
<dbReference type="GO" id="GO:0005975">
    <property type="term" value="P:carbohydrate metabolic process"/>
    <property type="evidence" value="ECO:0007669"/>
    <property type="project" value="InterPro"/>
</dbReference>
<reference evidence="7" key="1">
    <citation type="submission" date="2019-07" db="EMBL/GenBank/DDBJ databases">
        <authorList>
            <person name="Dittberner H."/>
        </authorList>
    </citation>
    <scope>NUCLEOTIDE SEQUENCE [LARGE SCALE GENOMIC DNA]</scope>
</reference>
<dbReference type="Pfam" id="PF08244">
    <property type="entry name" value="Glyco_hydro_32C"/>
    <property type="match status" value="1"/>
</dbReference>
<name>A0A565BUE8_9BRAS</name>
<dbReference type="SUPFAM" id="SSF75005">
    <property type="entry name" value="Arabinanase/levansucrase/invertase"/>
    <property type="match status" value="1"/>
</dbReference>
<organism evidence="7 8">
    <name type="scientific">Arabis nemorensis</name>
    <dbReference type="NCBI Taxonomy" id="586526"/>
    <lineage>
        <taxon>Eukaryota</taxon>
        <taxon>Viridiplantae</taxon>
        <taxon>Streptophyta</taxon>
        <taxon>Embryophyta</taxon>
        <taxon>Tracheophyta</taxon>
        <taxon>Spermatophyta</taxon>
        <taxon>Magnoliopsida</taxon>
        <taxon>eudicotyledons</taxon>
        <taxon>Gunneridae</taxon>
        <taxon>Pentapetalae</taxon>
        <taxon>rosids</taxon>
        <taxon>malvids</taxon>
        <taxon>Brassicales</taxon>
        <taxon>Brassicaceae</taxon>
        <taxon>Arabideae</taxon>
        <taxon>Arabis</taxon>
    </lineage>
</organism>
<dbReference type="Gene3D" id="2.115.10.20">
    <property type="entry name" value="Glycosyl hydrolase domain, family 43"/>
    <property type="match status" value="1"/>
</dbReference>
<comment type="caution">
    <text evidence="7">The sequence shown here is derived from an EMBL/GenBank/DDBJ whole genome shotgun (WGS) entry which is preliminary data.</text>
</comment>
<dbReference type="InterPro" id="IPR023296">
    <property type="entry name" value="Glyco_hydro_beta-prop_sf"/>
</dbReference>
<evidence type="ECO:0000256" key="1">
    <source>
        <dbReference type="ARBA" id="ARBA00009902"/>
    </source>
</evidence>
<keyword evidence="8" id="KW-1185">Reference proteome</keyword>
<dbReference type="InterPro" id="IPR013320">
    <property type="entry name" value="ConA-like_dom_sf"/>
</dbReference>
<evidence type="ECO:0000313" key="8">
    <source>
        <dbReference type="Proteomes" id="UP000489600"/>
    </source>
</evidence>
<protein>
    <submittedName>
        <fullName evidence="7">Uncharacterized protein</fullName>
    </submittedName>
</protein>
<dbReference type="EMBL" id="CABITT030000005">
    <property type="protein sequence ID" value="VVB05009.1"/>
    <property type="molecule type" value="Genomic_DNA"/>
</dbReference>
<sequence length="524" mass="59516">MSTDPNGPVYYEGFYHLFYQYNPKGATWGNIVWGHSVSKDLVNWEVLEPAIHPSKWFDIKGTWSGSITIVPGKGPVILYTGLNHNGTQLQNYALPRDSSDPYLREWVKPDDNPIVIPDYTMNGSAFRDPTTAWFSKDGLWRMIVGSQRDDVGIAYLYRSRDFKKWVKGKHPIHSRVSTGMWECPDLFPVSLTQGLESDDIGSNNTHVLKVSLDLKRYDYYTLGTYDPKKERYVPDGQSPDGWDGLRYDYGNFYASKTFFDYKKNRRILWGWANESDTIFDDMLKGWAGLQAIPRTVLLDSSKKQLLFWPVEEIESLRSDSIGMNSLEVKTGQRFEVEGITPAQADVEVTFEIGSLEKAETFDPSFKFKPLELCMRKGSNVTGGVGPFGLITLATPDLEEYTPVFFRVFKDPSTRKPKILMCSDARASSLKQDEGPRREEKMYKPSFAGFVDTDLHKGRIALRSLIDHSVVESFGALGKTVITSRVYPVKAIKKNAHLYVFNNGTQTVTVESLNAWSMKSPLKMH</sequence>
<accession>A0A565BUE8</accession>
<dbReference type="SMART" id="SM00640">
    <property type="entry name" value="Glyco_32"/>
    <property type="match status" value="1"/>
</dbReference>
<dbReference type="Pfam" id="PF00251">
    <property type="entry name" value="Glyco_hydro_32N"/>
    <property type="match status" value="1"/>
</dbReference>
<dbReference type="InterPro" id="IPR050551">
    <property type="entry name" value="Fructan_Metab_Enzymes"/>
</dbReference>
<dbReference type="CDD" id="cd18624">
    <property type="entry name" value="GH32_Fruct1-like"/>
    <property type="match status" value="1"/>
</dbReference>
<dbReference type="InterPro" id="IPR013189">
    <property type="entry name" value="Glyco_hydro_32_C"/>
</dbReference>
<dbReference type="OrthoDB" id="202537at2759"/>
<keyword evidence="2 4" id="KW-0378">Hydrolase</keyword>
<dbReference type="InterPro" id="IPR013148">
    <property type="entry name" value="Glyco_hydro_32_N"/>
</dbReference>
<evidence type="ECO:0000256" key="3">
    <source>
        <dbReference type="ARBA" id="ARBA00023295"/>
    </source>
</evidence>
<gene>
    <name evidence="7" type="ORF">ANE_LOCUS15453</name>
</gene>
<comment type="similarity">
    <text evidence="1 4">Belongs to the glycosyl hydrolase 32 family.</text>
</comment>
<evidence type="ECO:0000259" key="5">
    <source>
        <dbReference type="Pfam" id="PF00251"/>
    </source>
</evidence>
<feature type="domain" description="Glycosyl hydrolase family 32 C-terminal" evidence="6">
    <location>
        <begin position="312"/>
        <end position="516"/>
    </location>
</feature>
<proteinExistence type="inferred from homology"/>
<dbReference type="GO" id="GO:0004553">
    <property type="term" value="F:hydrolase activity, hydrolyzing O-glycosyl compounds"/>
    <property type="evidence" value="ECO:0007669"/>
    <property type="project" value="InterPro"/>
</dbReference>
<dbReference type="Proteomes" id="UP000489600">
    <property type="component" value="Unassembled WGS sequence"/>
</dbReference>